<dbReference type="Pfam" id="PF11127">
    <property type="entry name" value="YgaP-like_TM"/>
    <property type="match status" value="1"/>
</dbReference>
<comment type="caution">
    <text evidence="3">The sequence shown here is derived from an EMBL/GenBank/DDBJ whole genome shotgun (WGS) entry which is preliminary data.</text>
</comment>
<organism evidence="3 4">
    <name type="scientific">Taishania pollutisoli</name>
    <dbReference type="NCBI Taxonomy" id="2766479"/>
    <lineage>
        <taxon>Bacteria</taxon>
        <taxon>Pseudomonadati</taxon>
        <taxon>Bacteroidota</taxon>
        <taxon>Flavobacteriia</taxon>
        <taxon>Flavobacteriales</taxon>
        <taxon>Crocinitomicaceae</taxon>
        <taxon>Taishania</taxon>
    </lineage>
</organism>
<protein>
    <submittedName>
        <fullName evidence="3">DUF2892 domain-containing protein</fullName>
    </submittedName>
</protein>
<evidence type="ECO:0000313" key="3">
    <source>
        <dbReference type="EMBL" id="MBC9811066.1"/>
    </source>
</evidence>
<dbReference type="AlphaFoldDB" id="A0A8J6TWK2"/>
<dbReference type="RefSeq" id="WP_163492321.1">
    <property type="nucleotide sequence ID" value="NZ_JACVEL010000001.1"/>
</dbReference>
<dbReference type="Proteomes" id="UP000652681">
    <property type="component" value="Unassembled WGS sequence"/>
</dbReference>
<keyword evidence="4" id="KW-1185">Reference proteome</keyword>
<name>A0A8J6TWK2_9FLAO</name>
<evidence type="ECO:0000259" key="2">
    <source>
        <dbReference type="Pfam" id="PF11127"/>
    </source>
</evidence>
<dbReference type="EMBL" id="JACVEL010000001">
    <property type="protein sequence ID" value="MBC9811066.1"/>
    <property type="molecule type" value="Genomic_DNA"/>
</dbReference>
<proteinExistence type="predicted"/>
<feature type="transmembrane region" description="Helical" evidence="1">
    <location>
        <begin position="35"/>
        <end position="59"/>
    </location>
</feature>
<keyword evidence="1" id="KW-0472">Membrane</keyword>
<evidence type="ECO:0000256" key="1">
    <source>
        <dbReference type="SAM" id="Phobius"/>
    </source>
</evidence>
<dbReference type="InterPro" id="IPR021309">
    <property type="entry name" value="YgaP-like_TM"/>
</dbReference>
<accession>A0A8J6TWK2</accession>
<feature type="transmembrane region" description="Helical" evidence="1">
    <location>
        <begin position="12"/>
        <end position="29"/>
    </location>
</feature>
<sequence>MKTNMGTLDRVVRILLSVGIALLYATGILSGTWAIIAGMIAVIFLLTSLIGFCPLYRLVGMTTCKRKT</sequence>
<keyword evidence="1" id="KW-0812">Transmembrane</keyword>
<evidence type="ECO:0000313" key="4">
    <source>
        <dbReference type="Proteomes" id="UP000652681"/>
    </source>
</evidence>
<reference evidence="3" key="1">
    <citation type="submission" date="2020-09" db="EMBL/GenBank/DDBJ databases">
        <title>Taishania pollutisoli gen. nov., sp. nov., Isolated from Tetrabromobisphenol A-Contaminated Soil.</title>
        <authorList>
            <person name="Chen Q."/>
        </authorList>
    </citation>
    <scope>NUCLEOTIDE SEQUENCE</scope>
    <source>
        <strain evidence="3">CZZ-1</strain>
    </source>
</reference>
<gene>
    <name evidence="3" type="ORF">H9Y05_01125</name>
</gene>
<keyword evidence="1" id="KW-1133">Transmembrane helix</keyword>
<feature type="domain" description="Inner membrane protein YgaP-like transmembrane" evidence="2">
    <location>
        <begin position="1"/>
        <end position="67"/>
    </location>
</feature>